<proteinExistence type="predicted"/>
<sequence length="113" mass="13647">MNKIEEKRQREISIVTKMIEVYCRKKHDTKDGLCPECQELLDYATMRSSHCPFMETKTFCANCRVHCYKPEMRERIKTVMRFSGPRMLLYYPLATIRHLIESIKEKRKLEKQK</sequence>
<dbReference type="InterPro" id="IPR020483">
    <property type="entry name" value="Uncharacterised_YgbA"/>
</dbReference>
<evidence type="ECO:0000313" key="1">
    <source>
        <dbReference type="EMBL" id="RGT57662.1"/>
    </source>
</evidence>
<dbReference type="AlphaFoldDB" id="A0A412PHN5"/>
<dbReference type="RefSeq" id="WP_006524906.1">
    <property type="nucleotide sequence ID" value="NZ_CABJCF010000001.1"/>
</dbReference>
<dbReference type="EMBL" id="QRWX01000001">
    <property type="protein sequence ID" value="RGT57662.1"/>
    <property type="molecule type" value="Genomic_DNA"/>
</dbReference>
<gene>
    <name evidence="1" type="ORF">DWX20_01040</name>
</gene>
<dbReference type="NCBIfam" id="NF007714">
    <property type="entry name" value="PRK10410.1-2"/>
    <property type="match status" value="1"/>
</dbReference>
<comment type="caution">
    <text evidence="1">The sequence shown here is derived from an EMBL/GenBank/DDBJ whole genome shotgun (WGS) entry which is preliminary data.</text>
</comment>
<dbReference type="Pfam" id="PF11756">
    <property type="entry name" value="YgbA_NO"/>
    <property type="match status" value="1"/>
</dbReference>
<accession>A0A412PHN5</accession>
<evidence type="ECO:0000313" key="2">
    <source>
        <dbReference type="Proteomes" id="UP000284731"/>
    </source>
</evidence>
<dbReference type="Proteomes" id="UP000284731">
    <property type="component" value="Unassembled WGS sequence"/>
</dbReference>
<organism evidence="1 2">
    <name type="scientific">Solobacterium moorei</name>
    <dbReference type="NCBI Taxonomy" id="102148"/>
    <lineage>
        <taxon>Bacteria</taxon>
        <taxon>Bacillati</taxon>
        <taxon>Bacillota</taxon>
        <taxon>Erysipelotrichia</taxon>
        <taxon>Erysipelotrichales</taxon>
        <taxon>Erysipelotrichaceae</taxon>
        <taxon>Solobacterium</taxon>
    </lineage>
</organism>
<protein>
    <submittedName>
        <fullName evidence="1">Nitrous oxide-stimulated promoter family protein</fullName>
    </submittedName>
</protein>
<reference evidence="1 2" key="1">
    <citation type="submission" date="2018-08" db="EMBL/GenBank/DDBJ databases">
        <title>A genome reference for cultivated species of the human gut microbiota.</title>
        <authorList>
            <person name="Zou Y."/>
            <person name="Xue W."/>
            <person name="Luo G."/>
        </authorList>
    </citation>
    <scope>NUCLEOTIDE SEQUENCE [LARGE SCALE GENOMIC DNA]</scope>
    <source>
        <strain evidence="1 2">AF18-46</strain>
    </source>
</reference>
<name>A0A412PHN5_9FIRM</name>